<name>A0A1V9DQY1_9GAMM</name>
<dbReference type="RefSeq" id="WP_081135249.1">
    <property type="nucleotide sequence ID" value="NZ_MWUE01000003.1"/>
</dbReference>
<comment type="caution">
    <text evidence="1">The sequence shown here is derived from an EMBL/GenBank/DDBJ whole genome shotgun (WGS) entry which is preliminary data.</text>
</comment>
<evidence type="ECO:0000313" key="1">
    <source>
        <dbReference type="EMBL" id="OQP36257.1"/>
    </source>
</evidence>
<dbReference type="EMBL" id="MWUE01000003">
    <property type="protein sequence ID" value="OQP36257.1"/>
    <property type="molecule type" value="Genomic_DNA"/>
</dbReference>
<protein>
    <recommendedName>
        <fullName evidence="3">DUF2622 domain-containing protein</fullName>
    </recommendedName>
</protein>
<evidence type="ECO:0000313" key="2">
    <source>
        <dbReference type="Proteomes" id="UP000192769"/>
    </source>
</evidence>
<gene>
    <name evidence="1" type="ORF">B2J69_01390</name>
</gene>
<organism evidence="1 2">
    <name type="scientific">Pantoea latae</name>
    <dbReference type="NCBI Taxonomy" id="1964541"/>
    <lineage>
        <taxon>Bacteria</taxon>
        <taxon>Pseudomonadati</taxon>
        <taxon>Pseudomonadota</taxon>
        <taxon>Gammaproteobacteria</taxon>
        <taxon>Enterobacterales</taxon>
        <taxon>Erwiniaceae</taxon>
        <taxon>Pantoea</taxon>
    </lineage>
</organism>
<sequence>MSNYTIRVELKEQTEKKRIELLFTMLENGFSRSVVCERGLTYALPTNEFLYVGNEKIASLMERIVALISGISEEPSVLVTRSAERSWSGLRVVDLE</sequence>
<dbReference type="AlphaFoldDB" id="A0A1V9DQY1"/>
<accession>A0A1V9DQY1</accession>
<proteinExistence type="predicted"/>
<evidence type="ECO:0008006" key="3">
    <source>
        <dbReference type="Google" id="ProtNLM"/>
    </source>
</evidence>
<dbReference type="OrthoDB" id="330204at2"/>
<keyword evidence="2" id="KW-1185">Reference proteome</keyword>
<dbReference type="Proteomes" id="UP000192769">
    <property type="component" value="Unassembled WGS sequence"/>
</dbReference>
<reference evidence="1 2" key="1">
    <citation type="submission" date="2017-02" db="EMBL/GenBank/DDBJ databases">
        <title>Whole genome shotgun sequence of Pantoea agglomerans strain AS1 isolated from a cycad, Zamia floridana in Central Florida, USA.</title>
        <authorList>
            <person name="Lata P."/>
            <person name="Govindarajan S."/>
            <person name="Qi F."/>
            <person name="Li J.-L."/>
            <person name="Maurya S.K."/>
            <person name="Sahoo M.K."/>
        </authorList>
    </citation>
    <scope>NUCLEOTIDE SEQUENCE [LARGE SCALE GENOMIC DNA]</scope>
    <source>
        <strain evidence="1 2">AS1</strain>
    </source>
</reference>